<gene>
    <name evidence="2" type="ORF">H9982_01480</name>
</gene>
<dbReference type="Proteomes" id="UP000824246">
    <property type="component" value="Unassembled WGS sequence"/>
</dbReference>
<evidence type="ECO:0000313" key="3">
    <source>
        <dbReference type="Proteomes" id="UP000824246"/>
    </source>
</evidence>
<dbReference type="Pfam" id="PF01966">
    <property type="entry name" value="HD"/>
    <property type="match status" value="1"/>
</dbReference>
<dbReference type="InterPro" id="IPR006674">
    <property type="entry name" value="HD_domain"/>
</dbReference>
<accession>A0A9D1VQ17</accession>
<sequence>MELQRYIETCIVPRYAAFDKAHGIDHARAVINRSLFYAGRYRADARMAYVIAAYHDLGLCEGRENHHIVSGNILAGDMELKRWFDEAQIEMMRQAVEDHRASTGCEPRTLYGKIVAEADRLIEPETVLRRTVQYGLQHYPRNSREQHYERFRQHIARKYGEQGYLKLWLPDSGNEVGLTALRRLLSDEEALRARFESLYDEERDC</sequence>
<dbReference type="EMBL" id="DXFB01000035">
    <property type="protein sequence ID" value="HIX44870.1"/>
    <property type="molecule type" value="Genomic_DNA"/>
</dbReference>
<evidence type="ECO:0000259" key="1">
    <source>
        <dbReference type="Pfam" id="PF01966"/>
    </source>
</evidence>
<dbReference type="InterPro" id="IPR003607">
    <property type="entry name" value="HD/PDEase_dom"/>
</dbReference>
<reference evidence="2" key="1">
    <citation type="journal article" date="2021" name="PeerJ">
        <title>Extensive microbial diversity within the chicken gut microbiome revealed by metagenomics and culture.</title>
        <authorList>
            <person name="Gilroy R."/>
            <person name="Ravi A."/>
            <person name="Getino M."/>
            <person name="Pursley I."/>
            <person name="Horton D.L."/>
            <person name="Alikhan N.F."/>
            <person name="Baker D."/>
            <person name="Gharbi K."/>
            <person name="Hall N."/>
            <person name="Watson M."/>
            <person name="Adriaenssens E.M."/>
            <person name="Foster-Nyarko E."/>
            <person name="Jarju S."/>
            <person name="Secka A."/>
            <person name="Antonio M."/>
            <person name="Oren A."/>
            <person name="Chaudhuri R.R."/>
            <person name="La Ragione R."/>
            <person name="Hildebrand F."/>
            <person name="Pallen M.J."/>
        </authorList>
    </citation>
    <scope>NUCLEOTIDE SEQUENCE</scope>
    <source>
        <strain evidence="2">ChiHjej12B11-16260</strain>
    </source>
</reference>
<dbReference type="AlphaFoldDB" id="A0A9D1VQ17"/>
<reference evidence="2" key="2">
    <citation type="submission" date="2021-04" db="EMBL/GenBank/DDBJ databases">
        <authorList>
            <person name="Gilroy R."/>
        </authorList>
    </citation>
    <scope>NUCLEOTIDE SEQUENCE</scope>
    <source>
        <strain evidence="2">ChiHjej12B11-16260</strain>
    </source>
</reference>
<feature type="domain" description="HD" evidence="1">
    <location>
        <begin position="24"/>
        <end position="121"/>
    </location>
</feature>
<organism evidence="2 3">
    <name type="scientific">Candidatus Barnesiella excrementipullorum</name>
    <dbReference type="NCBI Taxonomy" id="2838479"/>
    <lineage>
        <taxon>Bacteria</taxon>
        <taxon>Pseudomonadati</taxon>
        <taxon>Bacteroidota</taxon>
        <taxon>Bacteroidia</taxon>
        <taxon>Bacteroidales</taxon>
        <taxon>Barnesiellaceae</taxon>
        <taxon>Barnesiella</taxon>
    </lineage>
</organism>
<name>A0A9D1VQ17_9BACT</name>
<dbReference type="SUPFAM" id="SSF109604">
    <property type="entry name" value="HD-domain/PDEase-like"/>
    <property type="match status" value="1"/>
</dbReference>
<evidence type="ECO:0000313" key="2">
    <source>
        <dbReference type="EMBL" id="HIX44870.1"/>
    </source>
</evidence>
<comment type="caution">
    <text evidence="2">The sequence shown here is derived from an EMBL/GenBank/DDBJ whole genome shotgun (WGS) entry which is preliminary data.</text>
</comment>
<protein>
    <submittedName>
        <fullName evidence="2">HD domain-containing protein</fullName>
    </submittedName>
</protein>
<proteinExistence type="predicted"/>
<dbReference type="Gene3D" id="1.10.3210.10">
    <property type="entry name" value="Hypothetical protein af1432"/>
    <property type="match status" value="1"/>
</dbReference>
<dbReference type="CDD" id="cd00077">
    <property type="entry name" value="HDc"/>
    <property type="match status" value="1"/>
</dbReference>